<dbReference type="NCBIfam" id="TIGR04567">
    <property type="entry name" value="RNAP_delt_lowGC"/>
    <property type="match status" value="1"/>
</dbReference>
<evidence type="ECO:0000313" key="9">
    <source>
        <dbReference type="EMBL" id="EHL05034.1"/>
    </source>
</evidence>
<protein>
    <recommendedName>
        <fullName evidence="6">RNAP delta factor</fullName>
    </recommendedName>
</protein>
<dbReference type="Proteomes" id="UP000004416">
    <property type="component" value="Unassembled WGS sequence"/>
</dbReference>
<feature type="region of interest" description="Disordered" evidence="7">
    <location>
        <begin position="141"/>
        <end position="169"/>
    </location>
</feature>
<dbReference type="Gene3D" id="1.10.10.1250">
    <property type="entry name" value="RNA polymerase, subunit delta, N-terminal domain"/>
    <property type="match status" value="1"/>
</dbReference>
<evidence type="ECO:0000259" key="8">
    <source>
        <dbReference type="PROSITE" id="PS51913"/>
    </source>
</evidence>
<dbReference type="InterPro" id="IPR007759">
    <property type="entry name" value="Asxl_HARE-HTH"/>
</dbReference>
<evidence type="ECO:0000256" key="2">
    <source>
        <dbReference type="ARBA" id="ARBA00022478"/>
    </source>
</evidence>
<organism evidence="9 10">
    <name type="scientific">Desulfitobacterium hafniense DP7</name>
    <dbReference type="NCBI Taxonomy" id="537010"/>
    <lineage>
        <taxon>Bacteria</taxon>
        <taxon>Bacillati</taxon>
        <taxon>Bacillota</taxon>
        <taxon>Clostridia</taxon>
        <taxon>Eubacteriales</taxon>
        <taxon>Desulfitobacteriaceae</taxon>
        <taxon>Desulfitobacterium</taxon>
    </lineage>
</organism>
<keyword evidence="2" id="KW-0240">DNA-directed RNA polymerase</keyword>
<dbReference type="GO" id="GO:0000428">
    <property type="term" value="C:DNA-directed RNA polymerase complex"/>
    <property type="evidence" value="ECO:0007669"/>
    <property type="project" value="UniProtKB-KW"/>
</dbReference>
<evidence type="ECO:0000256" key="7">
    <source>
        <dbReference type="SAM" id="MobiDB-lite"/>
    </source>
</evidence>
<gene>
    <name evidence="9" type="ORF">HMPREF0322_04174</name>
</gene>
<evidence type="ECO:0000313" key="10">
    <source>
        <dbReference type="Proteomes" id="UP000004416"/>
    </source>
</evidence>
<keyword evidence="4" id="KW-0548">Nucleotidyltransferase</keyword>
<sequence length="169" mass="18982">MLQSTRQEIIRDGSNILSKYSEMNMKGGVKLTHSLTQNVKLSDEDMAYEILASQGRAMHYQDLIMEVLTRQERPQDAAAISGVLTHINLDARFAYAGNGEWGLKVWVPSKSSRKLPTITLLNKGLPYDDDNQELELDLEGKDVLFDDGEDGGEEDAELEEGSFNNEESW</sequence>
<keyword evidence="3" id="KW-0808">Transferase</keyword>
<evidence type="ECO:0000256" key="1">
    <source>
        <dbReference type="ARBA" id="ARBA00009828"/>
    </source>
</evidence>
<dbReference type="GO" id="GO:0016779">
    <property type="term" value="F:nucleotidyltransferase activity"/>
    <property type="evidence" value="ECO:0007669"/>
    <property type="project" value="UniProtKB-KW"/>
</dbReference>
<accession>G9XT68</accession>
<feature type="compositionally biased region" description="Acidic residues" evidence="7">
    <location>
        <begin position="145"/>
        <end position="160"/>
    </location>
</feature>
<evidence type="ECO:0000256" key="3">
    <source>
        <dbReference type="ARBA" id="ARBA00022679"/>
    </source>
</evidence>
<evidence type="ECO:0000256" key="4">
    <source>
        <dbReference type="ARBA" id="ARBA00022695"/>
    </source>
</evidence>
<dbReference type="GO" id="GO:0006351">
    <property type="term" value="P:DNA-templated transcription"/>
    <property type="evidence" value="ECO:0007669"/>
    <property type="project" value="InterPro"/>
</dbReference>
<feature type="domain" description="HTH HARE-type" evidence="8">
    <location>
        <begin position="41"/>
        <end position="106"/>
    </location>
</feature>
<dbReference type="GO" id="GO:0006355">
    <property type="term" value="P:regulation of DNA-templated transcription"/>
    <property type="evidence" value="ECO:0007669"/>
    <property type="project" value="InterPro"/>
</dbReference>
<comment type="similarity">
    <text evidence="1">Belongs to the RpoE family.</text>
</comment>
<dbReference type="EMBL" id="AFZX01000108">
    <property type="protein sequence ID" value="EHL05034.1"/>
    <property type="molecule type" value="Genomic_DNA"/>
</dbReference>
<keyword evidence="5" id="KW-0804">Transcription</keyword>
<dbReference type="HOGENOM" id="CLU_144678_0_0_9"/>
<dbReference type="PROSITE" id="PS51913">
    <property type="entry name" value="HTH_HARE"/>
    <property type="match status" value="1"/>
</dbReference>
<dbReference type="AlphaFoldDB" id="G9XT68"/>
<dbReference type="InterPro" id="IPR029757">
    <property type="entry name" value="RpoE"/>
</dbReference>
<proteinExistence type="inferred from homology"/>
<dbReference type="InterPro" id="IPR038087">
    <property type="entry name" value="RNAP_delta_N_dom_sf"/>
</dbReference>
<comment type="caution">
    <text evidence="9">The sequence shown here is derived from an EMBL/GenBank/DDBJ whole genome shotgun (WGS) entry which is preliminary data.</text>
</comment>
<dbReference type="PATRIC" id="fig|537010.4.peg.3899"/>
<evidence type="ECO:0000256" key="5">
    <source>
        <dbReference type="ARBA" id="ARBA00023163"/>
    </source>
</evidence>
<name>G9XT68_DESHA</name>
<evidence type="ECO:0000256" key="6">
    <source>
        <dbReference type="ARBA" id="ARBA00031937"/>
    </source>
</evidence>
<reference evidence="9 10" key="1">
    <citation type="submission" date="2011-08" db="EMBL/GenBank/DDBJ databases">
        <authorList>
            <person name="Weinstock G."/>
            <person name="Sodergren E."/>
            <person name="Clifton S."/>
            <person name="Fulton L."/>
            <person name="Fulton B."/>
            <person name="Courtney L."/>
            <person name="Fronick C."/>
            <person name="Harrison M."/>
            <person name="Strong C."/>
            <person name="Farmer C."/>
            <person name="Delahaunty K."/>
            <person name="Markovic C."/>
            <person name="Hall O."/>
            <person name="Minx P."/>
            <person name="Tomlinson C."/>
            <person name="Mitreva M."/>
            <person name="Hou S."/>
            <person name="Chen J."/>
            <person name="Wollam A."/>
            <person name="Pepin K.H."/>
            <person name="Johnson M."/>
            <person name="Bhonagiri V."/>
            <person name="Zhang X."/>
            <person name="Suruliraj S."/>
            <person name="Warren W."/>
            <person name="Chinwalla A."/>
            <person name="Mardis E.R."/>
            <person name="Wilson R.K."/>
        </authorList>
    </citation>
    <scope>NUCLEOTIDE SEQUENCE [LARGE SCALE GENOMIC DNA]</scope>
    <source>
        <strain evidence="9 10">DP7</strain>
    </source>
</reference>